<evidence type="ECO:0000313" key="2">
    <source>
        <dbReference type="EMBL" id="MTD95967.1"/>
    </source>
</evidence>
<proteinExistence type="predicted"/>
<dbReference type="EMBL" id="WMBQ01000002">
    <property type="protein sequence ID" value="MTD95967.1"/>
    <property type="molecule type" value="Genomic_DNA"/>
</dbReference>
<gene>
    <name evidence="2" type="ORF">GIW81_16635</name>
</gene>
<comment type="caution">
    <text evidence="2">The sequence shown here is derived from an EMBL/GenBank/DDBJ whole genome shotgun (WGS) entry which is preliminary data.</text>
</comment>
<sequence length="54" mass="5508">MSEPRSIAGPSAALFVAFGGAVVVIGAMLLVAVPELSVANYLPDFDTLQSLIMG</sequence>
<dbReference type="Proteomes" id="UP000440694">
    <property type="component" value="Unassembled WGS sequence"/>
</dbReference>
<evidence type="ECO:0000256" key="1">
    <source>
        <dbReference type="SAM" id="Phobius"/>
    </source>
</evidence>
<keyword evidence="3" id="KW-1185">Reference proteome</keyword>
<protein>
    <submittedName>
        <fullName evidence="2">Uncharacterized protein</fullName>
    </submittedName>
</protein>
<keyword evidence="1" id="KW-1133">Transmembrane helix</keyword>
<keyword evidence="1" id="KW-0812">Transmembrane</keyword>
<reference evidence="2 3" key="1">
    <citation type="submission" date="2019-11" db="EMBL/GenBank/DDBJ databases">
        <title>Identification of a novel strain.</title>
        <authorList>
            <person name="Xu Q."/>
            <person name="Wang G."/>
        </authorList>
    </citation>
    <scope>NUCLEOTIDE SEQUENCE [LARGE SCALE GENOMIC DNA]</scope>
    <source>
        <strain evidence="3">xq</strain>
    </source>
</reference>
<dbReference type="RefSeq" id="WP_154740446.1">
    <property type="nucleotide sequence ID" value="NZ_WMBQ01000002.1"/>
</dbReference>
<name>A0A6I3KQN3_9HYPH</name>
<evidence type="ECO:0000313" key="3">
    <source>
        <dbReference type="Proteomes" id="UP000440694"/>
    </source>
</evidence>
<accession>A0A6I3KQN3</accession>
<dbReference type="AlphaFoldDB" id="A0A6I3KQN3"/>
<keyword evidence="1" id="KW-0472">Membrane</keyword>
<organism evidence="2 3">
    <name type="scientific">Hyphomicrobium album</name>
    <dbReference type="NCBI Taxonomy" id="2665159"/>
    <lineage>
        <taxon>Bacteria</taxon>
        <taxon>Pseudomonadati</taxon>
        <taxon>Pseudomonadota</taxon>
        <taxon>Alphaproteobacteria</taxon>
        <taxon>Hyphomicrobiales</taxon>
        <taxon>Hyphomicrobiaceae</taxon>
        <taxon>Hyphomicrobium</taxon>
    </lineage>
</organism>
<feature type="transmembrane region" description="Helical" evidence="1">
    <location>
        <begin position="12"/>
        <end position="33"/>
    </location>
</feature>